<reference evidence="2 3" key="1">
    <citation type="submission" date="2015-03" db="EMBL/GenBank/DDBJ databases">
        <authorList>
            <person name="Lepp D."/>
            <person name="Hassan Y.I."/>
            <person name="Li X.-Z."/>
            <person name="Zhou T."/>
        </authorList>
    </citation>
    <scope>NUCLEOTIDE SEQUENCE [LARGE SCALE GENOMIC DNA]</scope>
    <source>
        <strain evidence="2 3">E84</strain>
    </source>
</reference>
<evidence type="ECO:0000313" key="3">
    <source>
        <dbReference type="Proteomes" id="UP000033411"/>
    </source>
</evidence>
<dbReference type="AlphaFoldDB" id="A0A0F5Q6G1"/>
<feature type="domain" description="YdhG-like" evidence="1">
    <location>
        <begin position="19"/>
        <end position="109"/>
    </location>
</feature>
<gene>
    <name evidence="2" type="ORF">WH87_14315</name>
</gene>
<name>A0A0F5Q6G1_9HYPH</name>
<dbReference type="PATRIC" id="fig|1293439.3.peg.2604"/>
<dbReference type="InterPro" id="IPR014922">
    <property type="entry name" value="YdhG-like"/>
</dbReference>
<protein>
    <recommendedName>
        <fullName evidence="1">YdhG-like domain-containing protein</fullName>
    </recommendedName>
</protein>
<dbReference type="OrthoDB" id="7619808at2"/>
<evidence type="ECO:0000259" key="1">
    <source>
        <dbReference type="Pfam" id="PF08818"/>
    </source>
</evidence>
<sequence>MTVAELLDRIGETSPTHHAMVLALQAIVHANAPGADEAVKYGGLYYATTRPFGGIFTYAEHISLEFTRGVELDDPAGLLRGEGKHRRHLRFTTPDDIDAAVIGPYVAQAFGRA</sequence>
<organism evidence="2 3">
    <name type="scientific">Devosia epidermidihirudinis</name>
    <dbReference type="NCBI Taxonomy" id="1293439"/>
    <lineage>
        <taxon>Bacteria</taxon>
        <taxon>Pseudomonadati</taxon>
        <taxon>Pseudomonadota</taxon>
        <taxon>Alphaproteobacteria</taxon>
        <taxon>Hyphomicrobiales</taxon>
        <taxon>Devosiaceae</taxon>
        <taxon>Devosia</taxon>
    </lineage>
</organism>
<dbReference type="STRING" id="1293439.WH87_14315"/>
<dbReference type="SUPFAM" id="SSF159888">
    <property type="entry name" value="YdhG-like"/>
    <property type="match status" value="1"/>
</dbReference>
<proteinExistence type="predicted"/>
<evidence type="ECO:0000313" key="2">
    <source>
        <dbReference type="EMBL" id="KKC36515.1"/>
    </source>
</evidence>
<accession>A0A0F5Q6G1</accession>
<dbReference type="Proteomes" id="UP000033411">
    <property type="component" value="Unassembled WGS sequence"/>
</dbReference>
<dbReference type="Pfam" id="PF08818">
    <property type="entry name" value="DUF1801"/>
    <property type="match status" value="1"/>
</dbReference>
<dbReference type="EMBL" id="LANJ01000023">
    <property type="protein sequence ID" value="KKC36515.1"/>
    <property type="molecule type" value="Genomic_DNA"/>
</dbReference>
<dbReference type="RefSeq" id="WP_046138842.1">
    <property type="nucleotide sequence ID" value="NZ_LANJ01000023.1"/>
</dbReference>
<keyword evidence="3" id="KW-1185">Reference proteome</keyword>
<dbReference type="Gene3D" id="3.90.1150.200">
    <property type="match status" value="1"/>
</dbReference>
<comment type="caution">
    <text evidence="2">The sequence shown here is derived from an EMBL/GenBank/DDBJ whole genome shotgun (WGS) entry which is preliminary data.</text>
</comment>